<dbReference type="GO" id="GO:0051721">
    <property type="term" value="F:protein phosphatase 2A binding"/>
    <property type="evidence" value="ECO:0007669"/>
    <property type="project" value="TreeGrafter"/>
</dbReference>
<gene>
    <name evidence="10" type="ORF">M5D96_011173</name>
</gene>
<feature type="region of interest" description="Disordered" evidence="8">
    <location>
        <begin position="76"/>
        <end position="161"/>
    </location>
</feature>
<evidence type="ECO:0000256" key="2">
    <source>
        <dbReference type="ARBA" id="ARBA00007597"/>
    </source>
</evidence>
<dbReference type="Pfam" id="PF12796">
    <property type="entry name" value="Ank_2"/>
    <property type="match status" value="1"/>
</dbReference>
<feature type="compositionally biased region" description="Polar residues" evidence="8">
    <location>
        <begin position="749"/>
        <end position="758"/>
    </location>
</feature>
<evidence type="ECO:0000256" key="5">
    <source>
        <dbReference type="ARBA" id="ARBA00023043"/>
    </source>
</evidence>
<dbReference type="PROSITE" id="PS50088">
    <property type="entry name" value="ANK_REPEAT"/>
    <property type="match status" value="1"/>
</dbReference>
<evidence type="ECO:0000259" key="9">
    <source>
        <dbReference type="Pfam" id="PF24567"/>
    </source>
</evidence>
<organism evidence="10 11">
    <name type="scientific">Drosophila gunungcola</name>
    <name type="common">fruit fly</name>
    <dbReference type="NCBI Taxonomy" id="103775"/>
    <lineage>
        <taxon>Eukaryota</taxon>
        <taxon>Metazoa</taxon>
        <taxon>Ecdysozoa</taxon>
        <taxon>Arthropoda</taxon>
        <taxon>Hexapoda</taxon>
        <taxon>Insecta</taxon>
        <taxon>Pterygota</taxon>
        <taxon>Neoptera</taxon>
        <taxon>Endopterygota</taxon>
        <taxon>Diptera</taxon>
        <taxon>Brachycera</taxon>
        <taxon>Muscomorpha</taxon>
        <taxon>Ephydroidea</taxon>
        <taxon>Drosophilidae</taxon>
        <taxon>Drosophila</taxon>
        <taxon>Sophophora</taxon>
    </lineage>
</organism>
<dbReference type="InterPro" id="IPR036770">
    <property type="entry name" value="Ankyrin_rpt-contain_sf"/>
</dbReference>
<comment type="similarity">
    <text evidence="2">Belongs to the ANKLE2 family.</text>
</comment>
<comment type="caution">
    <text evidence="10">The sequence shown here is derived from an EMBL/GenBank/DDBJ whole genome shotgun (WGS) entry which is preliminary data.</text>
</comment>
<keyword evidence="6" id="KW-0131">Cell cycle</keyword>
<dbReference type="PANTHER" id="PTHR12349:SF4">
    <property type="entry name" value="ANKYRIN REPEAT AND LEM DOMAIN-CONTAINING PROTEIN 2"/>
    <property type="match status" value="1"/>
</dbReference>
<feature type="compositionally biased region" description="Low complexity" evidence="8">
    <location>
        <begin position="403"/>
        <end position="415"/>
    </location>
</feature>
<dbReference type="SMART" id="SM00248">
    <property type="entry name" value="ANK"/>
    <property type="match status" value="2"/>
</dbReference>
<dbReference type="FunFam" id="1.25.40.20:FF:000072">
    <property type="entry name" value="Ankyrin repeat and LEM domain containing 2"/>
    <property type="match status" value="1"/>
</dbReference>
<feature type="compositionally biased region" description="Low complexity" evidence="8">
    <location>
        <begin position="94"/>
        <end position="149"/>
    </location>
</feature>
<feature type="repeat" description="ANK" evidence="7">
    <location>
        <begin position="268"/>
        <end position="290"/>
    </location>
</feature>
<dbReference type="PROSITE" id="PS50297">
    <property type="entry name" value="ANK_REP_REGION"/>
    <property type="match status" value="1"/>
</dbReference>
<keyword evidence="11" id="KW-1185">Reference proteome</keyword>
<feature type="domain" description="ANKLE2 third alpha/beta" evidence="9">
    <location>
        <begin position="332"/>
        <end position="402"/>
    </location>
</feature>
<feature type="region of interest" description="Disordered" evidence="8">
    <location>
        <begin position="1"/>
        <end position="22"/>
    </location>
</feature>
<dbReference type="SUPFAM" id="SSF48403">
    <property type="entry name" value="Ankyrin repeat"/>
    <property type="match status" value="1"/>
</dbReference>
<accession>A0A9Q0BLR2</accession>
<dbReference type="EMBL" id="JAMKOV010000024">
    <property type="protein sequence ID" value="KAI8036079.1"/>
    <property type="molecule type" value="Genomic_DNA"/>
</dbReference>
<dbReference type="PANTHER" id="PTHR12349">
    <property type="entry name" value="ANKYRIN REPEAT AND LEM DOMAIN-CONTAINING PROTEIN 2"/>
    <property type="match status" value="1"/>
</dbReference>
<keyword evidence="4" id="KW-0256">Endoplasmic reticulum</keyword>
<feature type="region of interest" description="Disordered" evidence="8">
    <location>
        <begin position="348"/>
        <end position="367"/>
    </location>
</feature>
<name>A0A9Q0BLR2_9MUSC</name>
<feature type="region of interest" description="Disordered" evidence="8">
    <location>
        <begin position="935"/>
        <end position="955"/>
    </location>
</feature>
<comment type="subcellular location">
    <subcellularLocation>
        <location evidence="1">Endoplasmic reticulum</location>
    </subcellularLocation>
</comment>
<dbReference type="InterPro" id="IPR002110">
    <property type="entry name" value="Ankyrin_rpt"/>
</dbReference>
<feature type="region of interest" description="Disordered" evidence="8">
    <location>
        <begin position="724"/>
        <end position="805"/>
    </location>
</feature>
<dbReference type="GO" id="GO:0005783">
    <property type="term" value="C:endoplasmic reticulum"/>
    <property type="evidence" value="ECO:0007669"/>
    <property type="project" value="UniProtKB-SubCell"/>
</dbReference>
<evidence type="ECO:0000256" key="1">
    <source>
        <dbReference type="ARBA" id="ARBA00004240"/>
    </source>
</evidence>
<reference evidence="10" key="1">
    <citation type="journal article" date="2023" name="Genome Biol. Evol.">
        <title>Long-read-based Genome Assembly of Drosophila gunungcola Reveals Fewer Chemosensory Genes in Flower-breeding Species.</title>
        <authorList>
            <person name="Negi A."/>
            <person name="Liao B.Y."/>
            <person name="Yeh S.D."/>
        </authorList>
    </citation>
    <scope>NUCLEOTIDE SEQUENCE</scope>
    <source>
        <strain evidence="10">Sukarami</strain>
    </source>
</reference>
<dbReference type="GO" id="GO:0051301">
    <property type="term" value="P:cell division"/>
    <property type="evidence" value="ECO:0007669"/>
    <property type="project" value="UniProtKB-KW"/>
</dbReference>
<feature type="compositionally biased region" description="Basic residues" evidence="8">
    <location>
        <begin position="737"/>
        <end position="747"/>
    </location>
</feature>
<keyword evidence="3" id="KW-0132">Cell division</keyword>
<dbReference type="Proteomes" id="UP001059596">
    <property type="component" value="Unassembled WGS sequence"/>
</dbReference>
<dbReference type="Pfam" id="PF24567">
    <property type="entry name" value="ANKLE2_3rd"/>
    <property type="match status" value="1"/>
</dbReference>
<evidence type="ECO:0000256" key="4">
    <source>
        <dbReference type="ARBA" id="ARBA00022824"/>
    </source>
</evidence>
<evidence type="ECO:0000256" key="3">
    <source>
        <dbReference type="ARBA" id="ARBA00022618"/>
    </source>
</evidence>
<feature type="region of interest" description="Disordered" evidence="8">
    <location>
        <begin position="395"/>
        <end position="419"/>
    </location>
</feature>
<feature type="compositionally biased region" description="Polar residues" evidence="8">
    <location>
        <begin position="358"/>
        <end position="367"/>
    </location>
</feature>
<dbReference type="Gene3D" id="1.25.40.20">
    <property type="entry name" value="Ankyrin repeat-containing domain"/>
    <property type="match status" value="1"/>
</dbReference>
<dbReference type="GO" id="GO:0007399">
    <property type="term" value="P:nervous system development"/>
    <property type="evidence" value="ECO:0007669"/>
    <property type="project" value="UniProtKB-ARBA"/>
</dbReference>
<dbReference type="AlphaFoldDB" id="A0A9Q0BLR2"/>
<evidence type="ECO:0000313" key="11">
    <source>
        <dbReference type="Proteomes" id="UP001059596"/>
    </source>
</evidence>
<evidence type="ECO:0000313" key="10">
    <source>
        <dbReference type="EMBL" id="KAI8036079.1"/>
    </source>
</evidence>
<dbReference type="InterPro" id="IPR056237">
    <property type="entry name" value="ANKLE2_3rd"/>
</dbReference>
<sequence length="1014" mass="112114">MPTHQQHQQHQQHEHQQQRGAADSPLWLIFTEKTKALDVLKHYKEARFREFPTLEQAESYVQFGFESIEALNRFGKAKTESKPIPIGSGGGGYKSSSGSTDSLYSSSPTSSGGLLLGSSPTSSPTSSISSSIIIANGRQQQQQQQQQQQDLSGERPPFRAPTKQELQEFRKQIEGGHIERVKRIVWENPRFLISSGDTPTSLKEGCRYNAMHICAQVNKPRIAQLLLKTITDPEFAQLYAGKKGSRHMCAALNRSLLDYYLNMPDKARGETPLHFASKNGHADMVEVLISYPECKSLPNMEGKEPKDIICLRNAQATNVCILKITMLLDDPYFVPVLRCMSNTIPPQVGKPFSPSDPPSLQSKTSQGVSLSEELTISALAGPMPRESANNFHRRWKTPPRVNSSSGSCSPFSTPSKMNPNLNHSTEHGRKLMFSPLAAATSSPCEKNNNNTVKPPANLFELPATPIRNSKGDVFTAYRDPINGHDSSMADISALLDTSFGMGSANLNDSFRERSIKNSDIEKGLEMVGRELARKERWEWREYWDFLDTFVDLSSSDGLARLDAYLRDRAERQAETTCSSAATFDFDLLAIDDQQQPLLRKERDEAPFMTPYTCVEKSLQVFAKRIAKVLINKIGDTKETLLGELKRLKSLIASFKADARFLSVDFSKVHSRIANLVALNVVNVAMKLQILQMLRTMRELLANERGRELHLGCLCGSLLQSLEQATPTAAPPPDSLKRRSYARPHGRRSSAATVSGTQVSAARRADASAPSRCGGSTAAMHVSLSLGAPRGWRRQQSDDEDNDSDDDGCFFECNAQTPPPFDSSEDENFYTPPGSVCSDLEPRYKLYIFGDEPTKRDLNVLNAIGSVDVDKETYPFVHAWKSAMESFSTFEMNLFPSPKMGHNLETSLISSGQPCLFAKKLIATPKLSAVCAVERRSSGPSTSPLAPRLPRTPNAAPSASSPLLAFAAMAAMPFKTPRNKVRGLFSQYRESRCYNELDSPIGNGNCSGPEFENSQ</sequence>
<proteinExistence type="inferred from homology"/>
<evidence type="ECO:0000256" key="6">
    <source>
        <dbReference type="ARBA" id="ARBA00023306"/>
    </source>
</evidence>
<protein>
    <recommendedName>
        <fullName evidence="9">ANKLE2 third alpha/beta domain-containing protein</fullName>
    </recommendedName>
</protein>
<evidence type="ECO:0000256" key="8">
    <source>
        <dbReference type="SAM" id="MobiDB-lite"/>
    </source>
</evidence>
<dbReference type="GO" id="GO:0031468">
    <property type="term" value="P:nuclear membrane reassembly"/>
    <property type="evidence" value="ECO:0007669"/>
    <property type="project" value="UniProtKB-ARBA"/>
</dbReference>
<evidence type="ECO:0000256" key="7">
    <source>
        <dbReference type="PROSITE-ProRule" id="PRU00023"/>
    </source>
</evidence>
<keyword evidence="5 7" id="KW-0040">ANK repeat</keyword>